<proteinExistence type="predicted"/>
<accession>A0A7Y9IBT5</accession>
<dbReference type="RefSeq" id="WP_179755392.1">
    <property type="nucleotide sequence ID" value="NZ_JACCBU010000001.1"/>
</dbReference>
<protein>
    <recommendedName>
        <fullName evidence="4">DUF4190 domain-containing protein</fullName>
    </recommendedName>
</protein>
<keyword evidence="1" id="KW-0812">Transmembrane</keyword>
<keyword evidence="1" id="KW-1133">Transmembrane helix</keyword>
<dbReference type="AlphaFoldDB" id="A0A7Y9IBT5"/>
<keyword evidence="3" id="KW-1185">Reference proteome</keyword>
<dbReference type="NCBIfam" id="NF040945">
    <property type="entry name" value="CCC_membrane"/>
    <property type="match status" value="1"/>
</dbReference>
<reference evidence="2 3" key="1">
    <citation type="submission" date="2020-07" db="EMBL/GenBank/DDBJ databases">
        <title>Sequencing the genomes of 1000 actinobacteria strains.</title>
        <authorList>
            <person name="Klenk H.-P."/>
        </authorList>
    </citation>
    <scope>NUCLEOTIDE SEQUENCE [LARGE SCALE GENOMIC DNA]</scope>
    <source>
        <strain evidence="2 3">DSM 22083</strain>
    </source>
</reference>
<evidence type="ECO:0008006" key="4">
    <source>
        <dbReference type="Google" id="ProtNLM"/>
    </source>
</evidence>
<dbReference type="Proteomes" id="UP000569914">
    <property type="component" value="Unassembled WGS sequence"/>
</dbReference>
<evidence type="ECO:0000313" key="3">
    <source>
        <dbReference type="Proteomes" id="UP000569914"/>
    </source>
</evidence>
<feature type="transmembrane region" description="Helical" evidence="1">
    <location>
        <begin position="82"/>
        <end position="109"/>
    </location>
</feature>
<comment type="caution">
    <text evidence="2">The sequence shown here is derived from an EMBL/GenBank/DDBJ whole genome shotgun (WGS) entry which is preliminary data.</text>
</comment>
<sequence>MSAMSNPYDQNPYGGGGGAVPQPHPKGTMILVLGILSIVLGCGVVGLILGIVTLVQSKPVLAEIDANPAAYNNRQQVNIGRICGIVGLIIGIVAIIFWIIYIIAIAAAVGSGALN</sequence>
<keyword evidence="1" id="KW-0472">Membrane</keyword>
<evidence type="ECO:0000256" key="1">
    <source>
        <dbReference type="SAM" id="Phobius"/>
    </source>
</evidence>
<feature type="transmembrane region" description="Helical" evidence="1">
    <location>
        <begin position="30"/>
        <end position="55"/>
    </location>
</feature>
<evidence type="ECO:0000313" key="2">
    <source>
        <dbReference type="EMBL" id="NYE73701.1"/>
    </source>
</evidence>
<name>A0A7Y9IBT5_9ACTN</name>
<dbReference type="EMBL" id="JACCBU010000001">
    <property type="protein sequence ID" value="NYE73701.1"/>
    <property type="molecule type" value="Genomic_DNA"/>
</dbReference>
<gene>
    <name evidence="2" type="ORF">BKA15_005030</name>
</gene>
<organism evidence="2 3">
    <name type="scientific">Microlunatus parietis</name>
    <dbReference type="NCBI Taxonomy" id="682979"/>
    <lineage>
        <taxon>Bacteria</taxon>
        <taxon>Bacillati</taxon>
        <taxon>Actinomycetota</taxon>
        <taxon>Actinomycetes</taxon>
        <taxon>Propionibacteriales</taxon>
        <taxon>Propionibacteriaceae</taxon>
        <taxon>Microlunatus</taxon>
    </lineage>
</organism>